<accession>A0ABX8ZDK2</accession>
<gene>
    <name evidence="4" type="ORF">K3166_12950</name>
</gene>
<evidence type="ECO:0000313" key="4">
    <source>
        <dbReference type="EMBL" id="QZD87062.1"/>
    </source>
</evidence>
<dbReference type="RefSeq" id="WP_221422603.1">
    <property type="nucleotide sequence ID" value="NZ_CP081297.1"/>
</dbReference>
<dbReference type="Proteomes" id="UP000824280">
    <property type="component" value="Chromosome"/>
</dbReference>
<protein>
    <submittedName>
        <fullName evidence="4">DUF2807 domain-containing protein</fullName>
    </submittedName>
</protein>
<reference evidence="4 5" key="1">
    <citation type="submission" date="2021-08" db="EMBL/GenBank/DDBJ databases">
        <title>Comparative Genomics Analysis of the Genus Qipengyuania Reveals Extensive Genetic Diversity and Metabolic Versatility, Including the Description of Fifteen Novel Species.</title>
        <authorList>
            <person name="Liu Y."/>
        </authorList>
    </citation>
    <scope>NUCLEOTIDE SEQUENCE [LARGE SCALE GENOMIC DNA]</scope>
    <source>
        <strain evidence="4 5">1XM2-8</strain>
    </source>
</reference>
<evidence type="ECO:0000256" key="2">
    <source>
        <dbReference type="SAM" id="SignalP"/>
    </source>
</evidence>
<dbReference type="EMBL" id="CP081297">
    <property type="protein sequence ID" value="QZD87062.1"/>
    <property type="molecule type" value="Genomic_DNA"/>
</dbReference>
<dbReference type="PROSITE" id="PS51257">
    <property type="entry name" value="PROKAR_LIPOPROTEIN"/>
    <property type="match status" value="1"/>
</dbReference>
<sequence>MLIKLLKGLAPVAALAAGSLVAGCDQMDIQIGDSKGVPLAELDMAGAAPTELVLAAPDKVIVTTGDALDIEVTGDQEAVDAMRFHLDDDSLGITRAKDSGKNIGSATVRVTMPSLTAMVIAGSGSVEADRMTGRAEATIAGSGSAKVNSMDVDSLDLTIAGSGDFETTGSAAKLDLTVAGSGQSRMAGLKVGNADISVAGSGDAEFDSDGKVEASIVGSGSVTVNGNASCTVSSVGSGKLNCRSGTTAASEKPEAPKAPESPEAPEAPDAPST</sequence>
<evidence type="ECO:0000256" key="1">
    <source>
        <dbReference type="SAM" id="MobiDB-lite"/>
    </source>
</evidence>
<feature type="signal peptide" evidence="2">
    <location>
        <begin position="1"/>
        <end position="16"/>
    </location>
</feature>
<dbReference type="Gene3D" id="2.160.20.120">
    <property type="match status" value="1"/>
</dbReference>
<feature type="chain" id="PRO_5045109023" evidence="2">
    <location>
        <begin position="17"/>
        <end position="273"/>
    </location>
</feature>
<feature type="region of interest" description="Disordered" evidence="1">
    <location>
        <begin position="236"/>
        <end position="273"/>
    </location>
</feature>
<evidence type="ECO:0000259" key="3">
    <source>
        <dbReference type="Pfam" id="PF10988"/>
    </source>
</evidence>
<organism evidence="4 5">
    <name type="scientific">Qipengyuania psychrotolerans</name>
    <dbReference type="NCBI Taxonomy" id="2867238"/>
    <lineage>
        <taxon>Bacteria</taxon>
        <taxon>Pseudomonadati</taxon>
        <taxon>Pseudomonadota</taxon>
        <taxon>Alphaproteobacteria</taxon>
        <taxon>Sphingomonadales</taxon>
        <taxon>Erythrobacteraceae</taxon>
        <taxon>Qipengyuania</taxon>
    </lineage>
</organism>
<evidence type="ECO:0000313" key="5">
    <source>
        <dbReference type="Proteomes" id="UP000824280"/>
    </source>
</evidence>
<keyword evidence="2" id="KW-0732">Signal</keyword>
<proteinExistence type="predicted"/>
<keyword evidence="5" id="KW-1185">Reference proteome</keyword>
<dbReference type="Pfam" id="PF10988">
    <property type="entry name" value="DUF2807"/>
    <property type="match status" value="1"/>
</dbReference>
<feature type="domain" description="Putative auto-transporter adhesin head GIN" evidence="3">
    <location>
        <begin position="49"/>
        <end position="228"/>
    </location>
</feature>
<dbReference type="InterPro" id="IPR021255">
    <property type="entry name" value="DUF2807"/>
</dbReference>
<name>A0ABX8ZDK2_9SPHN</name>